<dbReference type="InterPro" id="IPR012340">
    <property type="entry name" value="NA-bd_OB-fold"/>
</dbReference>
<keyword evidence="15" id="KW-0233">DNA recombination</keyword>
<comment type="catalytic activity">
    <reaction evidence="20">
        <text>ATP + (deoxyribonucleotide)n-3'-hydroxyl + 5'-phospho-(deoxyribonucleotide)m = (deoxyribonucleotide)n+m + AMP + diphosphate.</text>
        <dbReference type="EC" id="6.5.1.1"/>
    </reaction>
</comment>
<keyword evidence="11" id="KW-0269">Exonuclease</keyword>
<keyword evidence="10" id="KW-0378">Hydrolase</keyword>
<gene>
    <name evidence="25" type="ORF">SAMN04487966_103156</name>
</gene>
<dbReference type="GO" id="GO:0003677">
    <property type="term" value="F:DNA binding"/>
    <property type="evidence" value="ECO:0007669"/>
    <property type="project" value="UniProtKB-KW"/>
</dbReference>
<dbReference type="Gene3D" id="3.30.470.30">
    <property type="entry name" value="DNA ligase/mRNA capping enzyme"/>
    <property type="match status" value="1"/>
</dbReference>
<dbReference type="NCBIfam" id="TIGR02778">
    <property type="entry name" value="ligD_pol"/>
    <property type="match status" value="1"/>
</dbReference>
<dbReference type="GO" id="GO:0004527">
    <property type="term" value="F:exonuclease activity"/>
    <property type="evidence" value="ECO:0007669"/>
    <property type="project" value="UniProtKB-KW"/>
</dbReference>
<keyword evidence="18" id="KW-0511">Multifunctional enzyme</keyword>
<dbReference type="Gene3D" id="2.40.50.140">
    <property type="entry name" value="Nucleic acid-binding proteins"/>
    <property type="match status" value="1"/>
</dbReference>
<feature type="compositionally biased region" description="Acidic residues" evidence="23">
    <location>
        <begin position="288"/>
        <end position="300"/>
    </location>
</feature>
<dbReference type="Pfam" id="PF13298">
    <property type="entry name" value="LigD_N"/>
    <property type="match status" value="1"/>
</dbReference>
<dbReference type="PANTHER" id="PTHR42705">
    <property type="entry name" value="BIFUNCTIONAL NON-HOMOLOGOUS END JOINING PROTEIN LIGD"/>
    <property type="match status" value="1"/>
</dbReference>
<proteinExistence type="inferred from homology"/>
<evidence type="ECO:0000256" key="7">
    <source>
        <dbReference type="ARBA" id="ARBA00022723"/>
    </source>
</evidence>
<dbReference type="Gene3D" id="3.30.1490.70">
    <property type="match status" value="1"/>
</dbReference>
<comment type="similarity">
    <text evidence="22">In the N-terminal section; belongs to the LigD polymerase family.</text>
</comment>
<evidence type="ECO:0000256" key="4">
    <source>
        <dbReference type="ARBA" id="ARBA00022679"/>
    </source>
</evidence>
<dbReference type="GO" id="GO:0046872">
    <property type="term" value="F:metal ion binding"/>
    <property type="evidence" value="ECO:0007669"/>
    <property type="project" value="UniProtKB-KW"/>
</dbReference>
<keyword evidence="13" id="KW-0239">DNA-directed DNA polymerase</keyword>
<name>A0A1I7MJE2_9MICC</name>
<dbReference type="GO" id="GO:0003910">
    <property type="term" value="F:DNA ligase (ATP) activity"/>
    <property type="evidence" value="ECO:0007669"/>
    <property type="project" value="UniProtKB-EC"/>
</dbReference>
<evidence type="ECO:0000256" key="23">
    <source>
        <dbReference type="SAM" id="MobiDB-lite"/>
    </source>
</evidence>
<evidence type="ECO:0000256" key="13">
    <source>
        <dbReference type="ARBA" id="ARBA00022932"/>
    </source>
</evidence>
<keyword evidence="3" id="KW-0436">Ligase</keyword>
<evidence type="ECO:0000313" key="26">
    <source>
        <dbReference type="Proteomes" id="UP000198881"/>
    </source>
</evidence>
<reference evidence="25 26" key="1">
    <citation type="submission" date="2016-10" db="EMBL/GenBank/DDBJ databases">
        <authorList>
            <person name="de Groot N.N."/>
        </authorList>
    </citation>
    <scope>NUCLEOTIDE SEQUENCE [LARGE SCALE GENOMIC DNA]</scope>
    <source>
        <strain evidence="25 26">CGMCC 1.7054</strain>
    </source>
</reference>
<dbReference type="Gene3D" id="3.90.920.10">
    <property type="entry name" value="DNA primase, PRIM domain"/>
    <property type="match status" value="1"/>
</dbReference>
<comment type="cofactor">
    <cofactor evidence="1">
        <name>Mn(2+)</name>
        <dbReference type="ChEBI" id="CHEBI:29035"/>
    </cofactor>
</comment>
<comment type="similarity">
    <text evidence="21">In the C-terminal section; belongs to the ATP-dependent DNA ligase family.</text>
</comment>
<keyword evidence="26" id="KW-1185">Reference proteome</keyword>
<dbReference type="NCBIfam" id="TIGR02777">
    <property type="entry name" value="LigD_PE_dom"/>
    <property type="match status" value="1"/>
</dbReference>
<evidence type="ECO:0000256" key="15">
    <source>
        <dbReference type="ARBA" id="ARBA00023172"/>
    </source>
</evidence>
<dbReference type="InterPro" id="IPR014146">
    <property type="entry name" value="LigD_ligase_dom"/>
</dbReference>
<keyword evidence="14" id="KW-0238">DNA-binding</keyword>
<evidence type="ECO:0000256" key="21">
    <source>
        <dbReference type="ARBA" id="ARBA00049981"/>
    </source>
</evidence>
<dbReference type="CDD" id="cd07971">
    <property type="entry name" value="OBF_DNA_ligase_LigD"/>
    <property type="match status" value="1"/>
</dbReference>
<keyword evidence="12" id="KW-0067">ATP-binding</keyword>
<keyword evidence="5" id="KW-0548">Nucleotidyltransferase</keyword>
<dbReference type="EMBL" id="FPCG01000003">
    <property type="protein sequence ID" value="SFV22010.1"/>
    <property type="molecule type" value="Genomic_DNA"/>
</dbReference>
<feature type="region of interest" description="Disordered" evidence="23">
    <location>
        <begin position="319"/>
        <end position="338"/>
    </location>
</feature>
<dbReference type="InterPro" id="IPR014144">
    <property type="entry name" value="LigD_PE_domain"/>
</dbReference>
<dbReference type="Proteomes" id="UP000198881">
    <property type="component" value="Unassembled WGS sequence"/>
</dbReference>
<evidence type="ECO:0000256" key="5">
    <source>
        <dbReference type="ARBA" id="ARBA00022695"/>
    </source>
</evidence>
<dbReference type="EC" id="6.5.1.1" evidence="2"/>
<dbReference type="NCBIfam" id="TIGR02779">
    <property type="entry name" value="NHEJ_ligase_lig"/>
    <property type="match status" value="1"/>
</dbReference>
<keyword evidence="7" id="KW-0479">Metal-binding</keyword>
<dbReference type="Pfam" id="PF21686">
    <property type="entry name" value="LigD_Prim-Pol"/>
    <property type="match status" value="1"/>
</dbReference>
<evidence type="ECO:0000256" key="12">
    <source>
        <dbReference type="ARBA" id="ARBA00022840"/>
    </source>
</evidence>
<organism evidence="25 26">
    <name type="scientific">Micrococcus terreus</name>
    <dbReference type="NCBI Taxonomy" id="574650"/>
    <lineage>
        <taxon>Bacteria</taxon>
        <taxon>Bacillati</taxon>
        <taxon>Actinomycetota</taxon>
        <taxon>Actinomycetes</taxon>
        <taxon>Micrococcales</taxon>
        <taxon>Micrococcaceae</taxon>
        <taxon>Micrococcus</taxon>
    </lineage>
</organism>
<dbReference type="GO" id="GO:0005524">
    <property type="term" value="F:ATP binding"/>
    <property type="evidence" value="ECO:0007669"/>
    <property type="project" value="UniProtKB-KW"/>
</dbReference>
<evidence type="ECO:0000256" key="16">
    <source>
        <dbReference type="ARBA" id="ARBA00023204"/>
    </source>
</evidence>
<keyword evidence="4" id="KW-0808">Transferase</keyword>
<sequence length="884" mass="96511">MGERTLSVSSLDKVLYPETGTTKADVMHYFLAVAEVLIPQVARRPVTRKRWVDGVGTEDRPGEVFFRKDLEDSAPDWISTGRIQHSERTNTYPLAQEPAVLAWFAQVAALELHTPQWRFGRNGQPRNPDRLVLDLDPGEGVGLAECAEVARWCREVLDGMGMESFPVTSGSKGIHLYAALDGKHNAEAISKVAHELARALETDHPDLVISSMKKADRAGKVFLDWSQNNGAKTTVSPYSLRGRSRPWVAAPRTWEELEDPDLTQLELDQVLDRVADGLDPIAPLGWSPDDDADADSDADAPDAVPAQTLDRLATYRSMRDPAKTAEPVPADPPAPREYAEGELPTFVIQEHHARRLHWDFRLEHSGVLVSWAVPKGPPLDPDTNRLAVMTEDHPLEYGTFEGTIAKGEYGAGEVTVWDSGVYEREKWREGKEVIGVLHGRPDGGLGGVPRRYALINAPGMGGEKNWLLHLMKDQPEPDDGPSPPVPQETSQRTRGKQKQRKDTSAAKTPAVFTVDDLPAPMLTTAGTPAQVQHAVRDGEDWAFEMKWDGYRVIAGIGLGPDSDGTVVLSSRNGQDLTDRLPSLTGPGGLAEVLTGEARELGGAVLDGELVALDEQGRPDFGLLQAVLGDSFRNGPGGRTPSRARRTAAEKAELDRLREETELRYMVFDILHLGPPGATDGARRSLLRTPYGERREILRDVVGKAVEDGAGDGTVAVPPAHTGTLAHAERASRELGLEGVVAKRMDAVYLPGRRGSAWVKLKTQAHQSVVVIGAREGKGGRAGGIGSLLTAVPGDDGELRYAGRVGTGFSAAQLKQIEKELRRLERKTPPVEDAPVEDNADAWWVRPQLVGEVSLAGRTREGRLRQAVWRGWRPDLSVEDVTWEN</sequence>
<dbReference type="Pfam" id="PF04679">
    <property type="entry name" value="DNA_ligase_A_C"/>
    <property type="match status" value="1"/>
</dbReference>
<evidence type="ECO:0000256" key="20">
    <source>
        <dbReference type="ARBA" id="ARBA00034003"/>
    </source>
</evidence>
<dbReference type="NCBIfam" id="NF007210">
    <property type="entry name" value="PRK09632.1"/>
    <property type="match status" value="1"/>
</dbReference>
<evidence type="ECO:0000256" key="1">
    <source>
        <dbReference type="ARBA" id="ARBA00001936"/>
    </source>
</evidence>
<dbReference type="InterPro" id="IPR052171">
    <property type="entry name" value="NHEJ_LigD"/>
</dbReference>
<dbReference type="AlphaFoldDB" id="A0A1I7MJE2"/>
<evidence type="ECO:0000256" key="2">
    <source>
        <dbReference type="ARBA" id="ARBA00012727"/>
    </source>
</evidence>
<dbReference type="SUPFAM" id="SSF56091">
    <property type="entry name" value="DNA ligase/mRNA capping enzyme, catalytic domain"/>
    <property type="match status" value="1"/>
</dbReference>
<dbReference type="InterPro" id="IPR012310">
    <property type="entry name" value="DNA_ligase_ATP-dep_cent"/>
</dbReference>
<dbReference type="InterPro" id="IPR012309">
    <property type="entry name" value="DNA_ligase_ATP-dep_C"/>
</dbReference>
<dbReference type="PROSITE" id="PS50160">
    <property type="entry name" value="DNA_LIGASE_A3"/>
    <property type="match status" value="1"/>
</dbReference>
<dbReference type="GO" id="GO:0003887">
    <property type="term" value="F:DNA-directed DNA polymerase activity"/>
    <property type="evidence" value="ECO:0007669"/>
    <property type="project" value="UniProtKB-KW"/>
</dbReference>
<evidence type="ECO:0000256" key="17">
    <source>
        <dbReference type="ARBA" id="ARBA00023211"/>
    </source>
</evidence>
<keyword evidence="17" id="KW-0464">Manganese</keyword>
<evidence type="ECO:0000256" key="11">
    <source>
        <dbReference type="ARBA" id="ARBA00022839"/>
    </source>
</evidence>
<keyword evidence="6" id="KW-0540">Nuclease</keyword>
<dbReference type="GO" id="GO:0006310">
    <property type="term" value="P:DNA recombination"/>
    <property type="evidence" value="ECO:0007669"/>
    <property type="project" value="UniProtKB-KW"/>
</dbReference>
<evidence type="ECO:0000256" key="19">
    <source>
        <dbReference type="ARBA" id="ARBA00029943"/>
    </source>
</evidence>
<evidence type="ECO:0000259" key="24">
    <source>
        <dbReference type="PROSITE" id="PS50160"/>
    </source>
</evidence>
<dbReference type="Pfam" id="PF01068">
    <property type="entry name" value="DNA_ligase_A_M"/>
    <property type="match status" value="1"/>
</dbReference>
<dbReference type="CDD" id="cd04863">
    <property type="entry name" value="MtLigD_Pol_like"/>
    <property type="match status" value="1"/>
</dbReference>
<evidence type="ECO:0000256" key="6">
    <source>
        <dbReference type="ARBA" id="ARBA00022722"/>
    </source>
</evidence>
<dbReference type="CDD" id="cd07906">
    <property type="entry name" value="Adenylation_DNA_ligase_LigD_LigC"/>
    <property type="match status" value="1"/>
</dbReference>
<dbReference type="InterPro" id="IPR033649">
    <property type="entry name" value="MtLigD_Pol-like"/>
</dbReference>
<keyword evidence="8" id="KW-0547">Nucleotide-binding</keyword>
<feature type="region of interest" description="Disordered" evidence="23">
    <location>
        <begin position="472"/>
        <end position="509"/>
    </location>
</feature>
<dbReference type="PANTHER" id="PTHR42705:SF2">
    <property type="entry name" value="BIFUNCTIONAL NON-HOMOLOGOUS END JOINING PROTEIN LIGD"/>
    <property type="match status" value="1"/>
</dbReference>
<keyword evidence="9" id="KW-0227">DNA damage</keyword>
<evidence type="ECO:0000256" key="14">
    <source>
        <dbReference type="ARBA" id="ARBA00023125"/>
    </source>
</evidence>
<dbReference type="STRING" id="574650.SAMN04487966_103156"/>
<dbReference type="SUPFAM" id="SSF50249">
    <property type="entry name" value="Nucleic acid-binding proteins"/>
    <property type="match status" value="1"/>
</dbReference>
<evidence type="ECO:0000256" key="22">
    <source>
        <dbReference type="ARBA" id="ARBA00049990"/>
    </source>
</evidence>
<accession>A0A1I7MJE2</accession>
<feature type="region of interest" description="Disordered" evidence="23">
    <location>
        <begin position="281"/>
        <end position="306"/>
    </location>
</feature>
<evidence type="ECO:0000256" key="18">
    <source>
        <dbReference type="ARBA" id="ARBA00023268"/>
    </source>
</evidence>
<evidence type="ECO:0000313" key="25">
    <source>
        <dbReference type="EMBL" id="SFV22010.1"/>
    </source>
</evidence>
<evidence type="ECO:0000256" key="3">
    <source>
        <dbReference type="ARBA" id="ARBA00022598"/>
    </source>
</evidence>
<dbReference type="InterPro" id="IPR014145">
    <property type="entry name" value="LigD_pol_dom"/>
</dbReference>
<evidence type="ECO:0000256" key="10">
    <source>
        <dbReference type="ARBA" id="ARBA00022801"/>
    </source>
</evidence>
<dbReference type="GO" id="GO:0006281">
    <property type="term" value="P:DNA repair"/>
    <property type="evidence" value="ECO:0007669"/>
    <property type="project" value="UniProtKB-KW"/>
</dbReference>
<keyword evidence="16" id="KW-0234">DNA repair</keyword>
<evidence type="ECO:0000256" key="9">
    <source>
        <dbReference type="ARBA" id="ARBA00022763"/>
    </source>
</evidence>
<protein>
    <recommendedName>
        <fullName evidence="2">DNA ligase (ATP)</fullName>
        <ecNumber evidence="2">6.5.1.1</ecNumber>
    </recommendedName>
    <alternativeName>
        <fullName evidence="19">NHEJ DNA polymerase</fullName>
    </alternativeName>
</protein>
<evidence type="ECO:0000256" key="8">
    <source>
        <dbReference type="ARBA" id="ARBA00022741"/>
    </source>
</evidence>
<feature type="domain" description="ATP-dependent DNA ligase family profile" evidence="24">
    <location>
        <begin position="655"/>
        <end position="793"/>
    </location>
</feature>